<reference evidence="18 19" key="1">
    <citation type="journal article" date="2013" name="Genome Announc.">
        <title>Complete Genome Sequence of Glaciecola psychrophila Strain 170T.</title>
        <authorList>
            <person name="Yin J."/>
            <person name="Chen J."/>
            <person name="Liu G."/>
            <person name="Yu Y."/>
            <person name="Song L."/>
            <person name="Wang X."/>
            <person name="Qu X."/>
        </authorList>
    </citation>
    <scope>NUCLEOTIDE SEQUENCE [LARGE SCALE GENOMIC DNA]</scope>
    <source>
        <strain evidence="18 19">170</strain>
    </source>
</reference>
<dbReference type="Gene3D" id="3.40.50.300">
    <property type="entry name" value="P-loop containing nucleotide triphosphate hydrolases"/>
    <property type="match status" value="1"/>
</dbReference>
<dbReference type="EMBL" id="CP003837">
    <property type="protein sequence ID" value="AGH45545.1"/>
    <property type="molecule type" value="Genomic_DNA"/>
</dbReference>
<keyword evidence="11 14" id="KW-0472">Membrane</keyword>
<evidence type="ECO:0000256" key="14">
    <source>
        <dbReference type="SAM" id="Phobius"/>
    </source>
</evidence>
<comment type="similarity">
    <text evidence="2">Belongs to the etk/wzc family.</text>
</comment>
<dbReference type="Pfam" id="PF13807">
    <property type="entry name" value="GNVR"/>
    <property type="match status" value="1"/>
</dbReference>
<dbReference type="InterPro" id="IPR050445">
    <property type="entry name" value="Bact_polysacc_biosynth/exp"/>
</dbReference>
<dbReference type="RefSeq" id="WP_007636613.1">
    <property type="nucleotide sequence ID" value="NC_020514.1"/>
</dbReference>
<dbReference type="PANTHER" id="PTHR32309">
    <property type="entry name" value="TYROSINE-PROTEIN KINASE"/>
    <property type="match status" value="1"/>
</dbReference>
<dbReference type="PATRIC" id="fig|1129794.4.peg.3415"/>
<keyword evidence="6 14" id="KW-0812">Transmembrane</keyword>
<dbReference type="AlphaFoldDB" id="K7A3B7"/>
<keyword evidence="7" id="KW-0547">Nucleotide-binding</keyword>
<dbReference type="InterPro" id="IPR025669">
    <property type="entry name" value="AAA_dom"/>
</dbReference>
<feature type="domain" description="Tyrosine-protein kinase G-rich" evidence="17">
    <location>
        <begin position="393"/>
        <end position="475"/>
    </location>
</feature>
<dbReference type="SUPFAM" id="SSF52540">
    <property type="entry name" value="P-loop containing nucleoside triphosphate hydrolases"/>
    <property type="match status" value="1"/>
</dbReference>
<dbReference type="GO" id="GO:0005886">
    <property type="term" value="C:plasma membrane"/>
    <property type="evidence" value="ECO:0007669"/>
    <property type="project" value="UniProtKB-SubCell"/>
</dbReference>
<dbReference type="Pfam" id="PF13614">
    <property type="entry name" value="AAA_31"/>
    <property type="match status" value="1"/>
</dbReference>
<evidence type="ECO:0000256" key="11">
    <source>
        <dbReference type="ARBA" id="ARBA00023136"/>
    </source>
</evidence>
<dbReference type="KEGG" id="gps:C427_3436"/>
<protein>
    <submittedName>
        <fullName evidence="18">Tyrosine-protein kinase</fullName>
    </submittedName>
</protein>
<evidence type="ECO:0000256" key="9">
    <source>
        <dbReference type="ARBA" id="ARBA00022840"/>
    </source>
</evidence>
<dbReference type="GO" id="GO:0005524">
    <property type="term" value="F:ATP binding"/>
    <property type="evidence" value="ECO:0007669"/>
    <property type="project" value="UniProtKB-KW"/>
</dbReference>
<dbReference type="OrthoDB" id="9775724at2"/>
<proteinExistence type="inferred from homology"/>
<evidence type="ECO:0000313" key="18">
    <source>
        <dbReference type="EMBL" id="AGH45545.1"/>
    </source>
</evidence>
<dbReference type="NCBIfam" id="TIGR01007">
    <property type="entry name" value="eps_fam"/>
    <property type="match status" value="1"/>
</dbReference>
<dbReference type="Proteomes" id="UP000011864">
    <property type="component" value="Chromosome"/>
</dbReference>
<dbReference type="InterPro" id="IPR027417">
    <property type="entry name" value="P-loop_NTPase"/>
</dbReference>
<evidence type="ECO:0000259" key="15">
    <source>
        <dbReference type="Pfam" id="PF02706"/>
    </source>
</evidence>
<keyword evidence="3" id="KW-1003">Cell membrane</keyword>
<evidence type="ECO:0000256" key="10">
    <source>
        <dbReference type="ARBA" id="ARBA00022989"/>
    </source>
</evidence>
<keyword evidence="19" id="KW-1185">Reference proteome</keyword>
<evidence type="ECO:0000256" key="8">
    <source>
        <dbReference type="ARBA" id="ARBA00022777"/>
    </source>
</evidence>
<dbReference type="InterPro" id="IPR003856">
    <property type="entry name" value="LPS_length_determ_N"/>
</dbReference>
<dbReference type="eggNOG" id="COG0489">
    <property type="taxonomic scope" value="Bacteria"/>
</dbReference>
<accession>K7A3B7</accession>
<dbReference type="GO" id="GO:0042802">
    <property type="term" value="F:identical protein binding"/>
    <property type="evidence" value="ECO:0007669"/>
    <property type="project" value="UniProtKB-ARBA"/>
</dbReference>
<evidence type="ECO:0000256" key="7">
    <source>
        <dbReference type="ARBA" id="ARBA00022741"/>
    </source>
</evidence>
<sequence>MSLKEVNKAPIKYSHQVDNLSDDVIDLRAFFGTIFERKLLIVSVTAVFALVGIAIAVLSTPVYKADAMIQVEDSNSTMPGLDGVSSFYEGVSEAVTEIELLKSRSVIGEAVDILKLDIVATPKLYPYIGERSFRLFNPTAVGDVAEPRFGAKSYAWGGEKIDVLLFDVPQNALGTKYILQAVDNQQFKLLNANGDFILQGKVGEEVTNGDFTLKIETLVARTGTEFVMSRNSRLSAIISLQSRIGASEKGKDSGIINLSFQNKNPEYSKKILNTVAQVYVKRNIDRNSAEAKKSLDFLAEQLPDIKTQLEKSEEILNNYQISQKSVNIELETSAILTQIVVLNTKLQGLELNRLEASRLFKQNHPNYRGLVEQIAKVQDQRDGLSKQVLQLPETQQELLRLMRDVKVGNAIYTMLLGKMQELDIARAGTVGNVRIIDVAAVDTSSPVAPKKRSIVVMATLLGGMLAIVIVLLQKAFNTGITKPSEIEGLGFSVYATIPYSSNQKAISDKISNSEEQHQSEILAILDPADLAVEAFRTLRTSLHFAMFEAEDNVLILSGPSSDIGKSFISANLAAVLVQTGKKVLLIDGDMRRGDLHKVFGMKPEIGLSEFLSQQITSEQSIIKASGTDGLDLVSRGKIPPNPSELLMHRSFSKFVEEMRSKYDFVIIDTPPALAVVDATIIGGVGGCLLLVARYEKNSIKELEHTNQRFKQNGLDIKGVILNGVSRKSQNAYDNAGYYIYDYTSAKG</sequence>
<evidence type="ECO:0000259" key="17">
    <source>
        <dbReference type="Pfam" id="PF13807"/>
    </source>
</evidence>
<dbReference type="eggNOG" id="COG3206">
    <property type="taxonomic scope" value="Bacteria"/>
</dbReference>
<comment type="subcellular location">
    <subcellularLocation>
        <location evidence="1">Cell inner membrane</location>
        <topology evidence="1">Multi-pass membrane protein</topology>
    </subcellularLocation>
</comment>
<keyword evidence="12" id="KW-0829">Tyrosine-protein kinase</keyword>
<evidence type="ECO:0000313" key="19">
    <source>
        <dbReference type="Proteomes" id="UP000011864"/>
    </source>
</evidence>
<keyword evidence="10 14" id="KW-1133">Transmembrane helix</keyword>
<evidence type="ECO:0000259" key="16">
    <source>
        <dbReference type="Pfam" id="PF13614"/>
    </source>
</evidence>
<dbReference type="HOGENOM" id="CLU_009912_0_0_6"/>
<evidence type="ECO:0000256" key="12">
    <source>
        <dbReference type="ARBA" id="ARBA00023137"/>
    </source>
</evidence>
<evidence type="ECO:0000256" key="3">
    <source>
        <dbReference type="ARBA" id="ARBA00022475"/>
    </source>
</evidence>
<evidence type="ECO:0000256" key="4">
    <source>
        <dbReference type="ARBA" id="ARBA00022519"/>
    </source>
</evidence>
<dbReference type="GO" id="GO:0004713">
    <property type="term" value="F:protein tyrosine kinase activity"/>
    <property type="evidence" value="ECO:0007669"/>
    <property type="project" value="UniProtKB-KW"/>
</dbReference>
<evidence type="ECO:0000256" key="13">
    <source>
        <dbReference type="ARBA" id="ARBA00053015"/>
    </source>
</evidence>
<dbReference type="STRING" id="1129794.C427_3436"/>
<dbReference type="InterPro" id="IPR032807">
    <property type="entry name" value="GNVR"/>
</dbReference>
<comment type="catalytic activity">
    <reaction evidence="13">
        <text>L-tyrosyl-[protein] + ATP = O-phospho-L-tyrosyl-[protein] + ADP + H(+)</text>
        <dbReference type="Rhea" id="RHEA:10596"/>
        <dbReference type="Rhea" id="RHEA-COMP:10136"/>
        <dbReference type="Rhea" id="RHEA-COMP:20101"/>
        <dbReference type="ChEBI" id="CHEBI:15378"/>
        <dbReference type="ChEBI" id="CHEBI:30616"/>
        <dbReference type="ChEBI" id="CHEBI:46858"/>
        <dbReference type="ChEBI" id="CHEBI:61978"/>
        <dbReference type="ChEBI" id="CHEBI:456216"/>
    </reaction>
</comment>
<evidence type="ECO:0000256" key="5">
    <source>
        <dbReference type="ARBA" id="ARBA00022679"/>
    </source>
</evidence>
<dbReference type="InterPro" id="IPR005702">
    <property type="entry name" value="Wzc-like_C"/>
</dbReference>
<dbReference type="Pfam" id="PF02706">
    <property type="entry name" value="Wzz"/>
    <property type="match status" value="1"/>
</dbReference>
<feature type="transmembrane region" description="Helical" evidence="14">
    <location>
        <begin position="39"/>
        <end position="58"/>
    </location>
</feature>
<dbReference type="PANTHER" id="PTHR32309:SF32">
    <property type="entry name" value="TYROSINE-PROTEIN KINASE ETK-RELATED"/>
    <property type="match status" value="1"/>
</dbReference>
<feature type="transmembrane region" description="Helical" evidence="14">
    <location>
        <begin position="454"/>
        <end position="472"/>
    </location>
</feature>
<evidence type="ECO:0000256" key="6">
    <source>
        <dbReference type="ARBA" id="ARBA00022692"/>
    </source>
</evidence>
<evidence type="ECO:0000256" key="1">
    <source>
        <dbReference type="ARBA" id="ARBA00004429"/>
    </source>
</evidence>
<feature type="domain" description="AAA" evidence="16">
    <location>
        <begin position="563"/>
        <end position="680"/>
    </location>
</feature>
<dbReference type="CDD" id="cd05387">
    <property type="entry name" value="BY-kinase"/>
    <property type="match status" value="1"/>
</dbReference>
<dbReference type="Pfam" id="PF23607">
    <property type="entry name" value="WZC_N"/>
    <property type="match status" value="1"/>
</dbReference>
<keyword evidence="8 18" id="KW-0418">Kinase</keyword>
<name>K7A3B7_9ALTE</name>
<keyword evidence="5" id="KW-0808">Transferase</keyword>
<dbReference type="FunFam" id="3.40.50.300:FF:000527">
    <property type="entry name" value="Tyrosine-protein kinase etk"/>
    <property type="match status" value="1"/>
</dbReference>
<keyword evidence="9" id="KW-0067">ATP-binding</keyword>
<gene>
    <name evidence="18" type="ORF">C427_3436</name>
</gene>
<feature type="domain" description="Polysaccharide chain length determinant N-terminal" evidence="15">
    <location>
        <begin position="25"/>
        <end position="112"/>
    </location>
</feature>
<keyword evidence="4" id="KW-0997">Cell inner membrane</keyword>
<evidence type="ECO:0000256" key="2">
    <source>
        <dbReference type="ARBA" id="ARBA00008883"/>
    </source>
</evidence>
<organism evidence="18 19">
    <name type="scientific">Paraglaciecola psychrophila 170</name>
    <dbReference type="NCBI Taxonomy" id="1129794"/>
    <lineage>
        <taxon>Bacteria</taxon>
        <taxon>Pseudomonadati</taxon>
        <taxon>Pseudomonadota</taxon>
        <taxon>Gammaproteobacteria</taxon>
        <taxon>Alteromonadales</taxon>
        <taxon>Alteromonadaceae</taxon>
        <taxon>Paraglaciecola</taxon>
    </lineage>
</organism>